<gene>
    <name evidence="3" type="ORF">ACFPC0_10120</name>
</gene>
<feature type="compositionally biased region" description="Low complexity" evidence="1">
    <location>
        <begin position="49"/>
        <end position="104"/>
    </location>
</feature>
<evidence type="ECO:0000256" key="1">
    <source>
        <dbReference type="SAM" id="MobiDB-lite"/>
    </source>
</evidence>
<organism evidence="3 4">
    <name type="scientific">Streptomyces andamanensis</name>
    <dbReference type="NCBI Taxonomy" id="1565035"/>
    <lineage>
        <taxon>Bacteria</taxon>
        <taxon>Bacillati</taxon>
        <taxon>Actinomycetota</taxon>
        <taxon>Actinomycetes</taxon>
        <taxon>Kitasatosporales</taxon>
        <taxon>Streptomycetaceae</taxon>
        <taxon>Streptomyces</taxon>
    </lineage>
</organism>
<keyword evidence="4" id="KW-1185">Reference proteome</keyword>
<proteinExistence type="predicted"/>
<dbReference type="Pfam" id="PF14016">
    <property type="entry name" value="DUF4232"/>
    <property type="match status" value="1"/>
</dbReference>
<name>A0ABV8TC39_9ACTN</name>
<evidence type="ECO:0000259" key="2">
    <source>
        <dbReference type="Pfam" id="PF14016"/>
    </source>
</evidence>
<dbReference type="Proteomes" id="UP001595824">
    <property type="component" value="Unassembled WGS sequence"/>
</dbReference>
<dbReference type="InterPro" id="IPR025326">
    <property type="entry name" value="DUF4232"/>
</dbReference>
<protein>
    <submittedName>
        <fullName evidence="3">DUF4232 domain-containing protein</fullName>
    </submittedName>
</protein>
<feature type="compositionally biased region" description="Gly residues" evidence="1">
    <location>
        <begin position="105"/>
        <end position="125"/>
    </location>
</feature>
<feature type="domain" description="DUF4232" evidence="2">
    <location>
        <begin position="133"/>
        <end position="262"/>
    </location>
</feature>
<feature type="region of interest" description="Disordered" evidence="1">
    <location>
        <begin position="38"/>
        <end position="130"/>
    </location>
</feature>
<comment type="caution">
    <text evidence="3">The sequence shown here is derived from an EMBL/GenBank/DDBJ whole genome shotgun (WGS) entry which is preliminary data.</text>
</comment>
<accession>A0ABV8TC39</accession>
<dbReference type="RefSeq" id="WP_381738284.1">
    <property type="nucleotide sequence ID" value="NZ_JBHSDP010000010.1"/>
</dbReference>
<reference evidence="4" key="1">
    <citation type="journal article" date="2019" name="Int. J. Syst. Evol. Microbiol.">
        <title>The Global Catalogue of Microorganisms (GCM) 10K type strain sequencing project: providing services to taxonomists for standard genome sequencing and annotation.</title>
        <authorList>
            <consortium name="The Broad Institute Genomics Platform"/>
            <consortium name="The Broad Institute Genome Sequencing Center for Infectious Disease"/>
            <person name="Wu L."/>
            <person name="Ma J."/>
        </authorList>
    </citation>
    <scope>NUCLEOTIDE SEQUENCE [LARGE SCALE GENOMIC DNA]</scope>
    <source>
        <strain evidence="4">PCU 347</strain>
    </source>
</reference>
<evidence type="ECO:0000313" key="4">
    <source>
        <dbReference type="Proteomes" id="UP001595824"/>
    </source>
</evidence>
<dbReference type="EMBL" id="JBHSDP010000010">
    <property type="protein sequence ID" value="MFC4328185.1"/>
    <property type="molecule type" value="Genomic_DNA"/>
</dbReference>
<evidence type="ECO:0000313" key="3">
    <source>
        <dbReference type="EMBL" id="MFC4328185.1"/>
    </source>
</evidence>
<sequence length="272" mass="26720">MSASHRLGGEPTMRNHRKHTVLAVAAFAALSLGLTACGSGDGTKDEGKAAASQQATDSATAAATSGASGTAGSGSSSSSSSAAGSGKSGSSNSGNASDAAAKNKGGSGSGSGTGAGSGSGSGSGKSGANAPACTFSDMKVTMEKADETPTEHIMLTATNKSSRTCHLLKYPLLAFGPIQTAKDIPAVAKSKSLVPVVLEPGQAAYANVRIANGGVHEDNKVFNEFDVNFFAADGPAEGSIGVHAPSGGLAVDVAAAKTGYWTYELRNGADEF</sequence>